<evidence type="ECO:0000256" key="1">
    <source>
        <dbReference type="SAM" id="Phobius"/>
    </source>
</evidence>
<feature type="transmembrane region" description="Helical" evidence="1">
    <location>
        <begin position="12"/>
        <end position="32"/>
    </location>
</feature>
<organism evidence="2 3">
    <name type="scientific">Brassica napus</name>
    <name type="common">Rape</name>
    <dbReference type="NCBI Taxonomy" id="3708"/>
    <lineage>
        <taxon>Eukaryota</taxon>
        <taxon>Viridiplantae</taxon>
        <taxon>Streptophyta</taxon>
        <taxon>Embryophyta</taxon>
        <taxon>Tracheophyta</taxon>
        <taxon>Spermatophyta</taxon>
        <taxon>Magnoliopsida</taxon>
        <taxon>eudicotyledons</taxon>
        <taxon>Gunneridae</taxon>
        <taxon>Pentapetalae</taxon>
        <taxon>rosids</taxon>
        <taxon>malvids</taxon>
        <taxon>Brassicales</taxon>
        <taxon>Brassicaceae</taxon>
        <taxon>Brassiceae</taxon>
        <taxon>Brassica</taxon>
    </lineage>
</organism>
<keyword evidence="1" id="KW-1133">Transmembrane helix</keyword>
<keyword evidence="1" id="KW-0812">Transmembrane</keyword>
<accession>A0ABQ8D1T2</accession>
<sequence>NPLKPRFPLHCNFLDCLSFTLYILLFSSFSSLPKLQKSKNLSKLLQSKLRDYLTNNGRKVDSVQEKAENFVKERDEIASDSLSDENPRQVHSADQMIIWMTQHRALKLHMYSLHLSLLSGLMAIMILFLFNSKGRGLVSMLMWIMNCPSLLLTLLGRPSLFSSCYERSTSLPSIKPSPSPVLLLSGAQHGPDDRIPVQNPIASKVSDGTSRTVVEQTDGVAATLVKIQMSTIKLPHLLYQKEGVQHLTIRLLAQRMERRHGWIRSN</sequence>
<dbReference type="Proteomes" id="UP000824890">
    <property type="component" value="Unassembled WGS sequence"/>
</dbReference>
<evidence type="ECO:0000313" key="3">
    <source>
        <dbReference type="Proteomes" id="UP000824890"/>
    </source>
</evidence>
<keyword evidence="3" id="KW-1185">Reference proteome</keyword>
<feature type="non-terminal residue" evidence="2">
    <location>
        <position position="1"/>
    </location>
</feature>
<name>A0ABQ8D1T2_BRANA</name>
<reference evidence="2 3" key="1">
    <citation type="submission" date="2021-05" db="EMBL/GenBank/DDBJ databases">
        <title>Genome Assembly of Synthetic Allotetraploid Brassica napus Reveals Homoeologous Exchanges between Subgenomes.</title>
        <authorList>
            <person name="Davis J.T."/>
        </authorList>
    </citation>
    <scope>NUCLEOTIDE SEQUENCE [LARGE SCALE GENOMIC DNA]</scope>
    <source>
        <strain evidence="3">cv. Da-Ae</strain>
        <tissue evidence="2">Seedling</tissue>
    </source>
</reference>
<feature type="transmembrane region" description="Helical" evidence="1">
    <location>
        <begin position="136"/>
        <end position="155"/>
    </location>
</feature>
<comment type="caution">
    <text evidence="2">The sequence shown here is derived from an EMBL/GenBank/DDBJ whole genome shotgun (WGS) entry which is preliminary data.</text>
</comment>
<evidence type="ECO:0000313" key="2">
    <source>
        <dbReference type="EMBL" id="KAH0922495.1"/>
    </source>
</evidence>
<feature type="transmembrane region" description="Helical" evidence="1">
    <location>
        <begin position="110"/>
        <end position="130"/>
    </location>
</feature>
<proteinExistence type="predicted"/>
<gene>
    <name evidence="2" type="ORF">HID58_022513</name>
</gene>
<keyword evidence="1" id="KW-0472">Membrane</keyword>
<protein>
    <submittedName>
        <fullName evidence="2">Uncharacterized protein</fullName>
    </submittedName>
</protein>
<dbReference type="EMBL" id="JAGKQM010000006">
    <property type="protein sequence ID" value="KAH0922495.1"/>
    <property type="molecule type" value="Genomic_DNA"/>
</dbReference>